<dbReference type="EMBL" id="JACEZT010000004">
    <property type="protein sequence ID" value="MBA5636895.1"/>
    <property type="molecule type" value="Genomic_DNA"/>
</dbReference>
<dbReference type="Proteomes" id="UP000534388">
    <property type="component" value="Unassembled WGS sequence"/>
</dbReference>
<gene>
    <name evidence="1" type="ORF">H3H37_07490</name>
</gene>
<reference evidence="1 2" key="1">
    <citation type="submission" date="2020-07" db="EMBL/GenBank/DDBJ databases">
        <title>Novel species isolated from subtropical streams in China.</title>
        <authorList>
            <person name="Lu H."/>
        </authorList>
    </citation>
    <scope>NUCLEOTIDE SEQUENCE [LARGE SCALE GENOMIC DNA]</scope>
    <source>
        <strain evidence="1 2">LX20W</strain>
    </source>
</reference>
<evidence type="ECO:0000313" key="1">
    <source>
        <dbReference type="EMBL" id="MBA5636895.1"/>
    </source>
</evidence>
<comment type="caution">
    <text evidence="1">The sequence shown here is derived from an EMBL/GenBank/DDBJ whole genome shotgun (WGS) entry which is preliminary data.</text>
</comment>
<organism evidence="1 2">
    <name type="scientific">Rugamonas brunnea</name>
    <dbReference type="NCBI Taxonomy" id="2758569"/>
    <lineage>
        <taxon>Bacteria</taxon>
        <taxon>Pseudomonadati</taxon>
        <taxon>Pseudomonadota</taxon>
        <taxon>Betaproteobacteria</taxon>
        <taxon>Burkholderiales</taxon>
        <taxon>Oxalobacteraceae</taxon>
        <taxon>Telluria group</taxon>
        <taxon>Rugamonas</taxon>
    </lineage>
</organism>
<accession>A0A7W2EQQ0</accession>
<evidence type="ECO:0000313" key="2">
    <source>
        <dbReference type="Proteomes" id="UP000534388"/>
    </source>
</evidence>
<keyword evidence="2" id="KW-1185">Reference proteome</keyword>
<proteinExistence type="predicted"/>
<dbReference type="RefSeq" id="WP_182161047.1">
    <property type="nucleotide sequence ID" value="NZ_JACEZT010000004.1"/>
</dbReference>
<name>A0A7W2EQQ0_9BURK</name>
<sequence length="432" mass="45555">MTVFIDTSGTPDIAFGDLFTATGSDSGLGEVNVPTDSTVFQVTYIETAGAPATADRINQLVNTDFGVPIVISALNDGTDPITGIDLTTVAGETYVDSSSGTSIVRVVYDSSQCLGSGFFAFDVNGKQISFPGPVILYHELSHALRAATGTTQTNDEIPAETDENVLRSQEGLCLRDVNNHGGGCGAGDTCGGTVNGCFIVSATTGSAESEEVQRLRALREMVAGATRLGATLIDRIYDEYYQFSPAIAGRLGQDALARQAVLLVAVRPLLAWYTLAGILAFDGEGYGATQAMRDLERVCPRYLGRTSVAGVLAGLRAGQPLPPRMPPLLQSFAEDVRKAATLPHAGWAILDPLARAWGAAGGRRDIRAEVAQWLADAPLDKLAAPADAMLDGELSALAGLFDFHPESRRVLGARLTRAWPQAISALARHGFI</sequence>
<protein>
    <submittedName>
        <fullName evidence="1">Uncharacterized protein</fullName>
    </submittedName>
</protein>
<dbReference type="AlphaFoldDB" id="A0A7W2EQQ0"/>